<protein>
    <recommendedName>
        <fullName evidence="1">Phage-Barnase-EndoU-ColicinE5/D-RelE like nuclease 4 domain-containing protein</fullName>
    </recommendedName>
</protein>
<organism evidence="2 3">
    <name type="scientific">Limosilactobacillus mucosae</name>
    <name type="common">Lactobacillus mucosae</name>
    <dbReference type="NCBI Taxonomy" id="97478"/>
    <lineage>
        <taxon>Bacteria</taxon>
        <taxon>Bacillati</taxon>
        <taxon>Bacillota</taxon>
        <taxon>Bacilli</taxon>
        <taxon>Lactobacillales</taxon>
        <taxon>Lactobacillaceae</taxon>
        <taxon>Limosilactobacillus</taxon>
    </lineage>
</organism>
<dbReference type="AlphaFoldDB" id="A0A099YBG1"/>
<evidence type="ECO:0000313" key="2">
    <source>
        <dbReference type="EMBL" id="KGL66746.1"/>
    </source>
</evidence>
<evidence type="ECO:0000313" key="3">
    <source>
        <dbReference type="Proteomes" id="UP000030001"/>
    </source>
</evidence>
<dbReference type="InterPro" id="IPR041420">
    <property type="entry name" value="PBECR4"/>
</dbReference>
<accession>A0A099YBG1</accession>
<dbReference type="EMBL" id="JROC01000033">
    <property type="protein sequence ID" value="KGL66746.1"/>
    <property type="molecule type" value="Genomic_DNA"/>
</dbReference>
<dbReference type="Proteomes" id="UP000030001">
    <property type="component" value="Unassembled WGS sequence"/>
</dbReference>
<dbReference type="Pfam" id="PF18813">
    <property type="entry name" value="PBECR4"/>
    <property type="match status" value="1"/>
</dbReference>
<name>A0A099YBG1_LIMMU</name>
<proteinExistence type="predicted"/>
<gene>
    <name evidence="2" type="ORF">LX03_06670</name>
</gene>
<comment type="caution">
    <text evidence="2">The sequence shown here is derived from an EMBL/GenBank/DDBJ whole genome shotgun (WGS) entry which is preliminary data.</text>
</comment>
<sequence length="146" mass="16653">MDSQFKMSLEKTPLRTYGYHVATTEDLVELNKYKNSLIKAAEYYRENLVKGRVIYLIKNKDQIMALPVRFGKENFAHLTGISFDRKKASQLLDELADGKLVQNAIFIKNDGTTFEKLARISEITKVTDSNIMELGQVSAFVQQAKN</sequence>
<evidence type="ECO:0000259" key="1">
    <source>
        <dbReference type="Pfam" id="PF18813"/>
    </source>
</evidence>
<reference evidence="2 3" key="1">
    <citation type="submission" date="2014-09" db="EMBL/GenBank/DDBJ databases">
        <title>Lactobacillus mucosae CRL573 Genome Sequencing.</title>
        <authorList>
            <person name="Bleckwedel J."/>
            <person name="Teran L.C."/>
            <person name="Bonacina J."/>
            <person name="Saavedra L."/>
            <person name="Mozzi F.B."/>
            <person name="Raya R.R."/>
        </authorList>
    </citation>
    <scope>NUCLEOTIDE SEQUENCE [LARGE SCALE GENOMIC DNA]</scope>
    <source>
        <strain evidence="2 3">CRL573</strain>
    </source>
</reference>
<feature type="domain" description="Phage-Barnase-EndoU-ColicinE5/D-RelE like nuclease 4" evidence="1">
    <location>
        <begin position="37"/>
        <end position="130"/>
    </location>
</feature>